<comment type="subcellular location">
    <subcellularLocation>
        <location evidence="1">Endoplasmic reticulum</location>
    </subcellularLocation>
    <subcellularLocation>
        <location evidence="3">Golgi apparatus</location>
    </subcellularLocation>
    <subcellularLocation>
        <location evidence="2">Lysosome</location>
    </subcellularLocation>
    <subcellularLocation>
        <location evidence="4">Secreted</location>
    </subcellularLocation>
</comment>
<keyword evidence="11" id="KW-0378">Hydrolase</keyword>
<dbReference type="GO" id="GO:0005764">
    <property type="term" value="C:lysosome"/>
    <property type="evidence" value="ECO:0007669"/>
    <property type="project" value="UniProtKB-SubCell"/>
</dbReference>
<evidence type="ECO:0000256" key="16">
    <source>
        <dbReference type="ARBA" id="ARBA00023145"/>
    </source>
</evidence>
<dbReference type="PATRIC" id="fig|188932.3.peg.2544"/>
<dbReference type="GO" id="GO:0004180">
    <property type="term" value="F:carboxypeptidase activity"/>
    <property type="evidence" value="ECO:0007669"/>
    <property type="project" value="UniProtKB-KW"/>
</dbReference>
<evidence type="ECO:0000256" key="21">
    <source>
        <dbReference type="SAM" id="MobiDB-lite"/>
    </source>
</evidence>
<evidence type="ECO:0000256" key="20">
    <source>
        <dbReference type="ARBA" id="ARBA00033328"/>
    </source>
</evidence>
<evidence type="ECO:0000256" key="3">
    <source>
        <dbReference type="ARBA" id="ARBA00004555"/>
    </source>
</evidence>
<evidence type="ECO:0000313" key="23">
    <source>
        <dbReference type="EMBL" id="AMP99325.1"/>
    </source>
</evidence>
<feature type="region of interest" description="Disordered" evidence="21">
    <location>
        <begin position="502"/>
        <end position="526"/>
    </location>
</feature>
<evidence type="ECO:0000256" key="10">
    <source>
        <dbReference type="ARBA" id="ARBA00022729"/>
    </source>
</evidence>
<comment type="subunit">
    <text evidence="19">Homodimer. The monomeric form is inactive while the homodimer is active.</text>
</comment>
<keyword evidence="10" id="KW-0732">Signal</keyword>
<evidence type="ECO:0000256" key="19">
    <source>
        <dbReference type="ARBA" id="ARBA00025833"/>
    </source>
</evidence>
<keyword evidence="24" id="KW-1185">Reference proteome</keyword>
<evidence type="ECO:0000256" key="11">
    <source>
        <dbReference type="ARBA" id="ARBA00022801"/>
    </source>
</evidence>
<evidence type="ECO:0000256" key="4">
    <source>
        <dbReference type="ARBA" id="ARBA00004613"/>
    </source>
</evidence>
<keyword evidence="6" id="KW-0964">Secreted</keyword>
<keyword evidence="18" id="KW-0458">Lysosome</keyword>
<dbReference type="Gene3D" id="3.40.630.10">
    <property type="entry name" value="Zn peptidases"/>
    <property type="match status" value="1"/>
</dbReference>
<dbReference type="OrthoDB" id="9769665at2"/>
<dbReference type="AlphaFoldDB" id="A0A127VDF1"/>
<evidence type="ECO:0000256" key="9">
    <source>
        <dbReference type="ARBA" id="ARBA00022723"/>
    </source>
</evidence>
<evidence type="ECO:0000259" key="22">
    <source>
        <dbReference type="Pfam" id="PF04389"/>
    </source>
</evidence>
<dbReference type="Pfam" id="PF04389">
    <property type="entry name" value="Peptidase_M28"/>
    <property type="match status" value="1"/>
</dbReference>
<dbReference type="InterPro" id="IPR007484">
    <property type="entry name" value="Peptidase_M28"/>
</dbReference>
<keyword evidence="14" id="KW-0333">Golgi apparatus</keyword>
<dbReference type="Gene3D" id="3.50.30.30">
    <property type="match status" value="1"/>
</dbReference>
<keyword evidence="8" id="KW-0645">Protease</keyword>
<accession>A0A127VDF1</accession>
<keyword evidence="13" id="KW-0862">Zinc</keyword>
<dbReference type="GO" id="GO:0006508">
    <property type="term" value="P:proteolysis"/>
    <property type="evidence" value="ECO:0007669"/>
    <property type="project" value="UniProtKB-KW"/>
</dbReference>
<evidence type="ECO:0000256" key="1">
    <source>
        <dbReference type="ARBA" id="ARBA00004240"/>
    </source>
</evidence>
<evidence type="ECO:0000256" key="2">
    <source>
        <dbReference type="ARBA" id="ARBA00004371"/>
    </source>
</evidence>
<feature type="domain" description="Peptidase M28" evidence="22">
    <location>
        <begin position="288"/>
        <end position="479"/>
    </location>
</feature>
<dbReference type="PANTHER" id="PTHR12053">
    <property type="entry name" value="PROTEASE FAMILY M28 PLASMA GLUTAMATE CARBOXYPEPTIDASE-RELATED"/>
    <property type="match status" value="1"/>
</dbReference>
<keyword evidence="12" id="KW-0256">Endoplasmic reticulum</keyword>
<dbReference type="GO" id="GO:0070573">
    <property type="term" value="F:metallodipeptidase activity"/>
    <property type="evidence" value="ECO:0007669"/>
    <property type="project" value="InterPro"/>
</dbReference>
<evidence type="ECO:0000256" key="14">
    <source>
        <dbReference type="ARBA" id="ARBA00023034"/>
    </source>
</evidence>
<dbReference type="KEGG" id="pcm:AY601_2434"/>
<evidence type="ECO:0000256" key="5">
    <source>
        <dbReference type="ARBA" id="ARBA00014116"/>
    </source>
</evidence>
<dbReference type="GO" id="GO:0005576">
    <property type="term" value="C:extracellular region"/>
    <property type="evidence" value="ECO:0007669"/>
    <property type="project" value="UniProtKB-SubCell"/>
</dbReference>
<keyword evidence="7" id="KW-0121">Carboxypeptidase</keyword>
<evidence type="ECO:0000256" key="18">
    <source>
        <dbReference type="ARBA" id="ARBA00023228"/>
    </source>
</evidence>
<keyword evidence="15" id="KW-0482">Metalloprotease</keyword>
<gene>
    <name evidence="23" type="ORF">AY601_2434</name>
</gene>
<dbReference type="PANTHER" id="PTHR12053:SF3">
    <property type="entry name" value="CARBOXYPEPTIDASE Q"/>
    <property type="match status" value="1"/>
</dbReference>
<evidence type="ECO:0000256" key="15">
    <source>
        <dbReference type="ARBA" id="ARBA00023049"/>
    </source>
</evidence>
<evidence type="ECO:0000313" key="24">
    <source>
        <dbReference type="Proteomes" id="UP000071561"/>
    </source>
</evidence>
<evidence type="ECO:0000256" key="17">
    <source>
        <dbReference type="ARBA" id="ARBA00023180"/>
    </source>
</evidence>
<proteinExistence type="predicted"/>
<keyword evidence="17" id="KW-0325">Glycoprotein</keyword>
<dbReference type="RefSeq" id="WP_068401195.1">
    <property type="nucleotide sequence ID" value="NZ_CP014504.1"/>
</dbReference>
<dbReference type="Proteomes" id="UP000071561">
    <property type="component" value="Chromosome"/>
</dbReference>
<dbReference type="InterPro" id="IPR039866">
    <property type="entry name" value="CPQ"/>
</dbReference>
<dbReference type="EMBL" id="CP014504">
    <property type="protein sequence ID" value="AMP99325.1"/>
    <property type="molecule type" value="Genomic_DNA"/>
</dbReference>
<evidence type="ECO:0000256" key="12">
    <source>
        <dbReference type="ARBA" id="ARBA00022824"/>
    </source>
</evidence>
<evidence type="ECO:0000256" key="7">
    <source>
        <dbReference type="ARBA" id="ARBA00022645"/>
    </source>
</evidence>
<dbReference type="GO" id="GO:0046872">
    <property type="term" value="F:metal ion binding"/>
    <property type="evidence" value="ECO:0007669"/>
    <property type="project" value="UniProtKB-KW"/>
</dbReference>
<keyword evidence="9" id="KW-0479">Metal-binding</keyword>
<sequence>MKATQKHSYLKHSTKALVISLLLTGNIGYAQTKNQVIDNIVKEATENSQLENLAHELMDVVGPRLVGSPQMKQANDWAVTKYADWGITAKNEKWGEWRGWERGISHIDMVYPRVKSLEGMQVAWSPGTKGKSIVAETVVFPMLTDSIAFKNWLPTVKGKFVLFSMNQPTGRPDYNWAEFATPESFEKMKTSRATQTTAWQANVKKTGLTLKTLPAAFEKAGAMGVVTCNWSNGFGSNKIFGANTKTIPTVDISLEDYGLLYRLTESGNKPKISVHVESKEQGLVPTFNTIAEIKGTEKPDEYVILSAHFDSWDGGTGATDNGTGTITMMEAARILKKMYPNPKRTILIGHWGSEEQGLNGSRAFVEDHPEIVKNIQVVFNQDNGTGRVVNLAGQGFLNSYDYLGRWLTNVPESIKKHITTNFPGTPGGGGSDFASFVAAGAPAFSLSSNSWSYGTYTWHTNRDTYDKIVFDDVRNNATLTAILAYMASEDPVKTSRDRVMLPVNPRTGEPGTWPPIVKPTRKGGVN</sequence>
<name>A0A127VDF1_9SPHI</name>
<dbReference type="SUPFAM" id="SSF53187">
    <property type="entry name" value="Zn-dependent exopeptidases"/>
    <property type="match status" value="1"/>
</dbReference>
<reference evidence="23 24" key="1">
    <citation type="submission" date="2016-03" db="EMBL/GenBank/DDBJ databases">
        <title>Complete genome sequence of Pedobacter cryoconitis PAMC 27485.</title>
        <authorList>
            <person name="Lee J."/>
            <person name="Kim O.-S."/>
        </authorList>
    </citation>
    <scope>NUCLEOTIDE SEQUENCE [LARGE SCALE GENOMIC DNA]</scope>
    <source>
        <strain evidence="23 24">PAMC 27485</strain>
    </source>
</reference>
<protein>
    <recommendedName>
        <fullName evidence="5">Carboxypeptidase Q</fullName>
    </recommendedName>
    <alternativeName>
        <fullName evidence="20">Plasma glutamate carboxypeptidase</fullName>
    </alternativeName>
</protein>
<evidence type="ECO:0000256" key="13">
    <source>
        <dbReference type="ARBA" id="ARBA00022833"/>
    </source>
</evidence>
<evidence type="ECO:0000256" key="8">
    <source>
        <dbReference type="ARBA" id="ARBA00022670"/>
    </source>
</evidence>
<keyword evidence="16" id="KW-0865">Zymogen</keyword>
<evidence type="ECO:0000256" key="6">
    <source>
        <dbReference type="ARBA" id="ARBA00022525"/>
    </source>
</evidence>
<organism evidence="23 24">
    <name type="scientific">Pedobacter cryoconitis</name>
    <dbReference type="NCBI Taxonomy" id="188932"/>
    <lineage>
        <taxon>Bacteria</taxon>
        <taxon>Pseudomonadati</taxon>
        <taxon>Bacteroidota</taxon>
        <taxon>Sphingobacteriia</taxon>
        <taxon>Sphingobacteriales</taxon>
        <taxon>Sphingobacteriaceae</taxon>
        <taxon>Pedobacter</taxon>
    </lineage>
</organism>